<evidence type="ECO:0000313" key="6">
    <source>
        <dbReference type="EMBL" id="QGY40784.1"/>
    </source>
</evidence>
<dbReference type="Pfam" id="PF03466">
    <property type="entry name" value="LysR_substrate"/>
    <property type="match status" value="1"/>
</dbReference>
<evidence type="ECO:0000313" key="7">
    <source>
        <dbReference type="Proteomes" id="UP000428328"/>
    </source>
</evidence>
<dbReference type="PANTHER" id="PTHR30126:SF64">
    <property type="entry name" value="HTH-TYPE TRANSCRIPTIONAL REGULATOR CITR"/>
    <property type="match status" value="1"/>
</dbReference>
<dbReference type="Gene3D" id="3.40.190.290">
    <property type="match status" value="1"/>
</dbReference>
<comment type="similarity">
    <text evidence="1">Belongs to the LysR transcriptional regulatory family.</text>
</comment>
<keyword evidence="4" id="KW-0804">Transcription</keyword>
<dbReference type="FunFam" id="1.10.10.10:FF:000001">
    <property type="entry name" value="LysR family transcriptional regulator"/>
    <property type="match status" value="1"/>
</dbReference>
<dbReference type="AlphaFoldDB" id="A0A6I6JT34"/>
<dbReference type="InterPro" id="IPR000847">
    <property type="entry name" value="LysR_HTH_N"/>
</dbReference>
<dbReference type="SUPFAM" id="SSF46785">
    <property type="entry name" value="Winged helix' DNA-binding domain"/>
    <property type="match status" value="1"/>
</dbReference>
<name>A0A6I6JT34_9BACT</name>
<proteinExistence type="inferred from homology"/>
<dbReference type="Proteomes" id="UP000428328">
    <property type="component" value="Chromosome"/>
</dbReference>
<dbReference type="InterPro" id="IPR036388">
    <property type="entry name" value="WH-like_DNA-bd_sf"/>
</dbReference>
<gene>
    <name evidence="6" type="ORF">GM415_11835</name>
</gene>
<dbReference type="KEGG" id="psel:GM415_11835"/>
<dbReference type="RefSeq" id="WP_158948413.1">
    <property type="nucleotide sequence ID" value="NZ_CP046400.1"/>
</dbReference>
<dbReference type="InterPro" id="IPR047788">
    <property type="entry name" value="LysR-like_Sec_metab"/>
</dbReference>
<evidence type="ECO:0000256" key="2">
    <source>
        <dbReference type="ARBA" id="ARBA00023015"/>
    </source>
</evidence>
<feature type="domain" description="HTH lysR-type" evidence="5">
    <location>
        <begin position="1"/>
        <end position="58"/>
    </location>
</feature>
<reference evidence="6 7" key="1">
    <citation type="submission" date="2019-11" db="EMBL/GenBank/DDBJ databases">
        <authorList>
            <person name="Zheng R.K."/>
            <person name="Sun C.M."/>
        </authorList>
    </citation>
    <scope>NUCLEOTIDE SEQUENCE [LARGE SCALE GENOMIC DNA]</scope>
    <source>
        <strain evidence="6 7">SRB007</strain>
    </source>
</reference>
<keyword evidence="2" id="KW-0805">Transcription regulation</keyword>
<keyword evidence="3" id="KW-0238">DNA-binding</keyword>
<evidence type="ECO:0000256" key="1">
    <source>
        <dbReference type="ARBA" id="ARBA00009437"/>
    </source>
</evidence>
<accession>A0A6I6JT34</accession>
<dbReference type="Pfam" id="PF00126">
    <property type="entry name" value="HTH_1"/>
    <property type="match status" value="1"/>
</dbReference>
<dbReference type="SUPFAM" id="SSF53850">
    <property type="entry name" value="Periplasmic binding protein-like II"/>
    <property type="match status" value="1"/>
</dbReference>
<organism evidence="6 7">
    <name type="scientific">Pseudodesulfovibrio cashew</name>
    <dbReference type="NCBI Taxonomy" id="2678688"/>
    <lineage>
        <taxon>Bacteria</taxon>
        <taxon>Pseudomonadati</taxon>
        <taxon>Thermodesulfobacteriota</taxon>
        <taxon>Desulfovibrionia</taxon>
        <taxon>Desulfovibrionales</taxon>
        <taxon>Desulfovibrionaceae</taxon>
    </lineage>
</organism>
<keyword evidence="7" id="KW-1185">Reference proteome</keyword>
<sequence length="296" mass="32961">MDVRKLEAFCRVYELENFSKAGELMFLSQPTISSHVANLEEELGVRLFDRMGRKVMATQAGHVLYRSAKSVFETLEQAKASIELLRDKVTGELLVGCSTIPSYALLPEMLSGFSVQYPEVRFTIETRDSAEVIKHVASGDWPVGIVGKRPEEDSLAAELLAEDEIVVVASADATWLPPEEGPISLETLVKLPWVMRERGSGTRNVLELALNKAGKSLQALNVRCLIDSTCNSIAHTVGGLGVTVTSLLATKELLDRGELKRLDVPELAGKRRFYLIYHRDRHMFPALKTFIDYARR</sequence>
<dbReference type="InterPro" id="IPR036390">
    <property type="entry name" value="WH_DNA-bd_sf"/>
</dbReference>
<protein>
    <submittedName>
        <fullName evidence="6">LysR family transcriptional regulator</fullName>
    </submittedName>
</protein>
<dbReference type="PRINTS" id="PR00039">
    <property type="entry name" value="HTHLYSR"/>
</dbReference>
<dbReference type="EMBL" id="CP046400">
    <property type="protein sequence ID" value="QGY40784.1"/>
    <property type="molecule type" value="Genomic_DNA"/>
</dbReference>
<dbReference type="InterPro" id="IPR005119">
    <property type="entry name" value="LysR_subst-bd"/>
</dbReference>
<dbReference type="GO" id="GO:0003700">
    <property type="term" value="F:DNA-binding transcription factor activity"/>
    <property type="evidence" value="ECO:0007669"/>
    <property type="project" value="InterPro"/>
</dbReference>
<dbReference type="GO" id="GO:0000976">
    <property type="term" value="F:transcription cis-regulatory region binding"/>
    <property type="evidence" value="ECO:0007669"/>
    <property type="project" value="TreeGrafter"/>
</dbReference>
<dbReference type="PROSITE" id="PS50931">
    <property type="entry name" value="HTH_LYSR"/>
    <property type="match status" value="1"/>
</dbReference>
<dbReference type="NCBIfam" id="NF040786">
    <property type="entry name" value="LysR_Sec_metab"/>
    <property type="match status" value="1"/>
</dbReference>
<evidence type="ECO:0000256" key="4">
    <source>
        <dbReference type="ARBA" id="ARBA00023163"/>
    </source>
</evidence>
<evidence type="ECO:0000256" key="3">
    <source>
        <dbReference type="ARBA" id="ARBA00023125"/>
    </source>
</evidence>
<evidence type="ECO:0000259" key="5">
    <source>
        <dbReference type="PROSITE" id="PS50931"/>
    </source>
</evidence>
<dbReference type="PANTHER" id="PTHR30126">
    <property type="entry name" value="HTH-TYPE TRANSCRIPTIONAL REGULATOR"/>
    <property type="match status" value="1"/>
</dbReference>
<dbReference type="Gene3D" id="1.10.10.10">
    <property type="entry name" value="Winged helix-like DNA-binding domain superfamily/Winged helix DNA-binding domain"/>
    <property type="match status" value="1"/>
</dbReference>